<evidence type="ECO:0000313" key="4">
    <source>
        <dbReference type="Proteomes" id="UP001228113"/>
    </source>
</evidence>
<feature type="signal peptide" evidence="1">
    <location>
        <begin position="1"/>
        <end position="24"/>
    </location>
</feature>
<dbReference type="AlphaFoldDB" id="A0AA48KDJ9"/>
<dbReference type="GO" id="GO:0009166">
    <property type="term" value="P:nucleotide catabolic process"/>
    <property type="evidence" value="ECO:0007669"/>
    <property type="project" value="InterPro"/>
</dbReference>
<dbReference type="Proteomes" id="UP001228113">
    <property type="component" value="Chromosome"/>
</dbReference>
<accession>A0AA48KDJ9</accession>
<dbReference type="InterPro" id="IPR006179">
    <property type="entry name" value="5_nucleotidase/apyrase"/>
</dbReference>
<keyword evidence="1" id="KW-0732">Signal</keyword>
<dbReference type="InterPro" id="IPR036907">
    <property type="entry name" value="5'-Nucleotdase_C_sf"/>
</dbReference>
<dbReference type="SUPFAM" id="SSF55816">
    <property type="entry name" value="5'-nucleotidase (syn. UDP-sugar hydrolase), C-terminal domain"/>
    <property type="match status" value="1"/>
</dbReference>
<organism evidence="3 4">
    <name type="scientific">Mesoterricola sediminis</name>
    <dbReference type="NCBI Taxonomy" id="2927980"/>
    <lineage>
        <taxon>Bacteria</taxon>
        <taxon>Pseudomonadati</taxon>
        <taxon>Acidobacteriota</taxon>
        <taxon>Holophagae</taxon>
        <taxon>Holophagales</taxon>
        <taxon>Holophagaceae</taxon>
        <taxon>Mesoterricola</taxon>
    </lineage>
</organism>
<keyword evidence="4" id="KW-1185">Reference proteome</keyword>
<evidence type="ECO:0000256" key="1">
    <source>
        <dbReference type="SAM" id="SignalP"/>
    </source>
</evidence>
<dbReference type="RefSeq" id="WP_243330607.1">
    <property type="nucleotide sequence ID" value="NZ_AP027081.1"/>
</dbReference>
<name>A0AA48KDJ9_9BACT</name>
<feature type="chain" id="PRO_5041263558" description="5'-Nucleotidase C-terminal domain-containing protein" evidence="1">
    <location>
        <begin position="25"/>
        <end position="272"/>
    </location>
</feature>
<dbReference type="EMBL" id="AP027081">
    <property type="protein sequence ID" value="BDU77150.1"/>
    <property type="molecule type" value="Genomic_DNA"/>
</dbReference>
<sequence length="272" mass="29369">MKNLRTFLGSWAVGLALVAQTPLAPPRLDTATPTPVNATVPDDPELAKVLAPYSDEIHKSFGRVIAHLPEEIGRPRDRKAVGLFPLGYFLADIMREGAAKASGREIRFGFTNSGGLRRNLPAGDLRVQDIYEVMPFENELVIAEYTGQEIMQIVKEGIKRRGGEPCSGILASVTGDPKHPDVKITWSDGTAIDPAATYLAATTDYLLANGDGVPTLKNGRNVQLTGVPLRQLIIDTCEAKGKAGKDVVAPRVNRYTLSAEVVEAIRSQSLNL</sequence>
<dbReference type="PRINTS" id="PR01607">
    <property type="entry name" value="APYRASEFAMLY"/>
</dbReference>
<dbReference type="InterPro" id="IPR008334">
    <property type="entry name" value="5'-Nucleotdase_C"/>
</dbReference>
<evidence type="ECO:0000313" key="3">
    <source>
        <dbReference type="EMBL" id="BDU77150.1"/>
    </source>
</evidence>
<dbReference type="Pfam" id="PF02872">
    <property type="entry name" value="5_nucleotid_C"/>
    <property type="match status" value="1"/>
</dbReference>
<protein>
    <recommendedName>
        <fullName evidence="2">5'-Nucleotidase C-terminal domain-containing protein</fullName>
    </recommendedName>
</protein>
<gene>
    <name evidence="3" type="ORF">METESE_21080</name>
</gene>
<dbReference type="Gene3D" id="3.90.780.10">
    <property type="entry name" value="5'-Nucleotidase, C-terminal domain"/>
    <property type="match status" value="1"/>
</dbReference>
<dbReference type="GO" id="GO:0016787">
    <property type="term" value="F:hydrolase activity"/>
    <property type="evidence" value="ECO:0007669"/>
    <property type="project" value="InterPro"/>
</dbReference>
<dbReference type="PANTHER" id="PTHR11575:SF24">
    <property type="entry name" value="5'-NUCLEOTIDASE"/>
    <property type="match status" value="1"/>
</dbReference>
<dbReference type="KEGG" id="msea:METESE_21080"/>
<dbReference type="PANTHER" id="PTHR11575">
    <property type="entry name" value="5'-NUCLEOTIDASE-RELATED"/>
    <property type="match status" value="1"/>
</dbReference>
<reference evidence="3" key="1">
    <citation type="journal article" date="2023" name="Int. J. Syst. Evol. Microbiol.">
        <title>Mesoterricola silvestris gen. nov., sp. nov., Mesoterricola sediminis sp. nov., Geothrix oryzae sp. nov., Geothrix edaphica sp. nov., Geothrix rubra sp. nov., and Geothrix limicola sp. nov., six novel members of Acidobacteriota isolated from soils.</title>
        <authorList>
            <person name="Itoh H."/>
            <person name="Sugisawa Y."/>
            <person name="Mise K."/>
            <person name="Xu Z."/>
            <person name="Kuniyasu M."/>
            <person name="Ushijima N."/>
            <person name="Kawano K."/>
            <person name="Kobayashi E."/>
            <person name="Shiratori Y."/>
            <person name="Masuda Y."/>
            <person name="Senoo K."/>
        </authorList>
    </citation>
    <scope>NUCLEOTIDE SEQUENCE</scope>
    <source>
        <strain evidence="3">W786</strain>
    </source>
</reference>
<evidence type="ECO:0000259" key="2">
    <source>
        <dbReference type="Pfam" id="PF02872"/>
    </source>
</evidence>
<feature type="domain" description="5'-Nucleotidase C-terminal" evidence="2">
    <location>
        <begin position="64"/>
        <end position="217"/>
    </location>
</feature>
<proteinExistence type="predicted"/>